<dbReference type="EMBL" id="CAJVPV010022146">
    <property type="protein sequence ID" value="CAG8720029.1"/>
    <property type="molecule type" value="Genomic_DNA"/>
</dbReference>
<feature type="region of interest" description="Disordered" evidence="1">
    <location>
        <begin position="1"/>
        <end position="40"/>
    </location>
</feature>
<sequence length="40" mass="4448">KRKESSNNWVVNKKGLFFPRNPAQRSSKDPLTKGHAGAVP</sequence>
<keyword evidence="3" id="KW-1185">Reference proteome</keyword>
<gene>
    <name evidence="2" type="ORF">AMORRO_LOCUS13282</name>
</gene>
<dbReference type="AlphaFoldDB" id="A0A9N9NBK8"/>
<evidence type="ECO:0000256" key="1">
    <source>
        <dbReference type="SAM" id="MobiDB-lite"/>
    </source>
</evidence>
<protein>
    <submittedName>
        <fullName evidence="2">13119_t:CDS:1</fullName>
    </submittedName>
</protein>
<name>A0A9N9NBK8_9GLOM</name>
<accession>A0A9N9NBK8</accession>
<dbReference type="Proteomes" id="UP000789342">
    <property type="component" value="Unassembled WGS sequence"/>
</dbReference>
<feature type="compositionally biased region" description="Polar residues" evidence="1">
    <location>
        <begin position="1"/>
        <end position="10"/>
    </location>
</feature>
<feature type="non-terminal residue" evidence="2">
    <location>
        <position position="1"/>
    </location>
</feature>
<evidence type="ECO:0000313" key="2">
    <source>
        <dbReference type="EMBL" id="CAG8720029.1"/>
    </source>
</evidence>
<evidence type="ECO:0000313" key="3">
    <source>
        <dbReference type="Proteomes" id="UP000789342"/>
    </source>
</evidence>
<reference evidence="2" key="1">
    <citation type="submission" date="2021-06" db="EMBL/GenBank/DDBJ databases">
        <authorList>
            <person name="Kallberg Y."/>
            <person name="Tangrot J."/>
            <person name="Rosling A."/>
        </authorList>
    </citation>
    <scope>NUCLEOTIDE SEQUENCE</scope>
    <source>
        <strain evidence="2">CL551</strain>
    </source>
</reference>
<comment type="caution">
    <text evidence="2">The sequence shown here is derived from an EMBL/GenBank/DDBJ whole genome shotgun (WGS) entry which is preliminary data.</text>
</comment>
<organism evidence="2 3">
    <name type="scientific">Acaulospora morrowiae</name>
    <dbReference type="NCBI Taxonomy" id="94023"/>
    <lineage>
        <taxon>Eukaryota</taxon>
        <taxon>Fungi</taxon>
        <taxon>Fungi incertae sedis</taxon>
        <taxon>Mucoromycota</taxon>
        <taxon>Glomeromycotina</taxon>
        <taxon>Glomeromycetes</taxon>
        <taxon>Diversisporales</taxon>
        <taxon>Acaulosporaceae</taxon>
        <taxon>Acaulospora</taxon>
    </lineage>
</organism>
<proteinExistence type="predicted"/>